<dbReference type="PROSITE" id="PS50294">
    <property type="entry name" value="WD_REPEATS_REGION"/>
    <property type="match status" value="3"/>
</dbReference>
<dbReference type="PANTHER" id="PTHR19877">
    <property type="entry name" value="EUKARYOTIC TRANSLATION INITIATION FACTOR 3 SUBUNIT I"/>
    <property type="match status" value="1"/>
</dbReference>
<dbReference type="InterPro" id="IPR001680">
    <property type="entry name" value="WD40_rpt"/>
</dbReference>
<keyword evidence="2 7" id="KW-0396">Initiation factor</keyword>
<dbReference type="GO" id="GO:0001732">
    <property type="term" value="P:formation of cytoplasmic translation initiation complex"/>
    <property type="evidence" value="ECO:0007669"/>
    <property type="project" value="UniProtKB-UniRule"/>
</dbReference>
<organism evidence="9 10">
    <name type="scientific">Chytriomyces confervae</name>
    <dbReference type="NCBI Taxonomy" id="246404"/>
    <lineage>
        <taxon>Eukaryota</taxon>
        <taxon>Fungi</taxon>
        <taxon>Fungi incertae sedis</taxon>
        <taxon>Chytridiomycota</taxon>
        <taxon>Chytridiomycota incertae sedis</taxon>
        <taxon>Chytridiomycetes</taxon>
        <taxon>Chytridiales</taxon>
        <taxon>Chytriomycetaceae</taxon>
        <taxon>Chytriomyces</taxon>
    </lineage>
</organism>
<dbReference type="Gene3D" id="2.130.10.10">
    <property type="entry name" value="YVTN repeat-like/Quinoprotein amine dehydrogenase"/>
    <property type="match status" value="1"/>
</dbReference>
<dbReference type="GO" id="GO:0003743">
    <property type="term" value="F:translation initiation factor activity"/>
    <property type="evidence" value="ECO:0007669"/>
    <property type="project" value="UniProtKB-UniRule"/>
</dbReference>
<sequence length="334" mass="37173">MRPILLHGHLRSLTRIRYNSDGDLLFSASKDNKPCVWYSANGERLGTFNGHNGAVWDLDVTHNSRYLMTGSADNTCKMWEVETGKCVYTWETRTAVRAVSFALGDEKALFVTDATMGQQSTIHIVPIEADPEDQTSDVLRTIVVTGAKVTVAVWGNLNRTIVTGHEDGTITEWNPDTGAKVKSSKNHEKAITDIQFSADKSHFMSSSKDHTAHLTDSKTLKVMKSFVTERPVNSACLSPLRPHVVLGGGQDAMDVTTTSLKGNKFESRFYHAVFEDEIGRVKGHFGPINTLAFHPSGRSFSSGGEDGFIRVHHLDEDYFEFKYDEENFDDLPQL</sequence>
<reference evidence="9 10" key="1">
    <citation type="journal article" date="2019" name="Sci. Rep.">
        <title>Comparative genomics of chytrid fungi reveal insights into the obligate biotrophic and pathogenic lifestyle of Synchytrium endobioticum.</title>
        <authorList>
            <person name="van de Vossenberg B.T.L.H."/>
            <person name="Warris S."/>
            <person name="Nguyen H.D.T."/>
            <person name="van Gent-Pelzer M.P.E."/>
            <person name="Joly D.L."/>
            <person name="van de Geest H.C."/>
            <person name="Bonants P.J.M."/>
            <person name="Smith D.S."/>
            <person name="Levesque C.A."/>
            <person name="van der Lee T.A.J."/>
        </authorList>
    </citation>
    <scope>NUCLEOTIDE SEQUENCE [LARGE SCALE GENOMIC DNA]</scope>
    <source>
        <strain evidence="9 10">CBS 675.73</strain>
    </source>
</reference>
<evidence type="ECO:0000256" key="8">
    <source>
        <dbReference type="PROSITE-ProRule" id="PRU00221"/>
    </source>
</evidence>
<dbReference type="FunFam" id="2.130.10.10:FF:000127">
    <property type="entry name" value="Eukaryotic translation initiation factor 3 subunit I"/>
    <property type="match status" value="1"/>
</dbReference>
<keyword evidence="5 7" id="KW-0648">Protein biosynthesis</keyword>
<dbReference type="HAMAP" id="MF_03008">
    <property type="entry name" value="eIF3i"/>
    <property type="match status" value="1"/>
</dbReference>
<dbReference type="OrthoDB" id="24966at2759"/>
<comment type="similarity">
    <text evidence="6">Belongs to the WD repeat STRAP family.</text>
</comment>
<dbReference type="SMART" id="SM00320">
    <property type="entry name" value="WD40"/>
    <property type="match status" value="6"/>
</dbReference>
<protein>
    <recommendedName>
        <fullName evidence="7">Eukaryotic translation initiation factor 3 subunit I</fullName>
        <shortName evidence="7">eIF3i</shortName>
    </recommendedName>
    <alternativeName>
        <fullName evidence="7">Eukaryotic translation initiation factor 3 39 kDa subunit homolog</fullName>
        <shortName evidence="7">eIF-3 39 kDa subunit homolog</shortName>
    </alternativeName>
</protein>
<dbReference type="Pfam" id="PF24805">
    <property type="entry name" value="EIF3I"/>
    <property type="match status" value="1"/>
</dbReference>
<dbReference type="GO" id="GO:0003723">
    <property type="term" value="F:RNA binding"/>
    <property type="evidence" value="ECO:0007669"/>
    <property type="project" value="TreeGrafter"/>
</dbReference>
<evidence type="ECO:0000313" key="10">
    <source>
        <dbReference type="Proteomes" id="UP000320333"/>
    </source>
</evidence>
<evidence type="ECO:0000256" key="2">
    <source>
        <dbReference type="ARBA" id="ARBA00022540"/>
    </source>
</evidence>
<evidence type="ECO:0000313" key="9">
    <source>
        <dbReference type="EMBL" id="TPX71558.1"/>
    </source>
</evidence>
<keyword evidence="3 8" id="KW-0853">WD repeat</keyword>
<evidence type="ECO:0000256" key="6">
    <source>
        <dbReference type="ARBA" id="ARBA00038394"/>
    </source>
</evidence>
<dbReference type="PROSITE" id="PS50082">
    <property type="entry name" value="WD_REPEATS_2"/>
    <property type="match status" value="3"/>
</dbReference>
<dbReference type="InterPro" id="IPR015943">
    <property type="entry name" value="WD40/YVTN_repeat-like_dom_sf"/>
</dbReference>
<comment type="function">
    <text evidence="7">Component of the eukaryotic translation initiation factor 3 (eIF-3) complex, which is involved in protein synthesis of a specialized repertoire of mRNAs and, together with other initiation factors, stimulates binding of mRNA and methionyl-tRNAi to the 40S ribosome. The eIF-3 complex specifically targets and initiates translation of a subset of mRNAs involved in cell proliferation.</text>
</comment>
<dbReference type="GO" id="GO:0033290">
    <property type="term" value="C:eukaryotic 48S preinitiation complex"/>
    <property type="evidence" value="ECO:0007669"/>
    <property type="project" value="UniProtKB-UniRule"/>
</dbReference>
<evidence type="ECO:0000256" key="5">
    <source>
        <dbReference type="ARBA" id="ARBA00022917"/>
    </source>
</evidence>
<dbReference type="GO" id="GO:0016282">
    <property type="term" value="C:eukaryotic 43S preinitiation complex"/>
    <property type="evidence" value="ECO:0007669"/>
    <property type="project" value="UniProtKB-UniRule"/>
</dbReference>
<dbReference type="Proteomes" id="UP000320333">
    <property type="component" value="Unassembled WGS sequence"/>
</dbReference>
<accession>A0A507F895</accession>
<dbReference type="InterPro" id="IPR036322">
    <property type="entry name" value="WD40_repeat_dom_sf"/>
</dbReference>
<dbReference type="InterPro" id="IPR027525">
    <property type="entry name" value="eIF3i"/>
</dbReference>
<feature type="repeat" description="WD" evidence="8">
    <location>
        <begin position="6"/>
        <end position="47"/>
    </location>
</feature>
<dbReference type="PROSITE" id="PS00678">
    <property type="entry name" value="WD_REPEATS_1"/>
    <property type="match status" value="1"/>
</dbReference>
<evidence type="ECO:0000256" key="1">
    <source>
        <dbReference type="ARBA" id="ARBA00022490"/>
    </source>
</evidence>
<dbReference type="SUPFAM" id="SSF50978">
    <property type="entry name" value="WD40 repeat-like"/>
    <property type="match status" value="1"/>
</dbReference>
<feature type="repeat" description="WD" evidence="8">
    <location>
        <begin position="48"/>
        <end position="89"/>
    </location>
</feature>
<dbReference type="STRING" id="246404.A0A507F895"/>
<evidence type="ECO:0000256" key="3">
    <source>
        <dbReference type="ARBA" id="ARBA00022574"/>
    </source>
</evidence>
<comment type="subcellular location">
    <subcellularLocation>
        <location evidence="7">Cytoplasm</location>
    </subcellularLocation>
</comment>
<evidence type="ECO:0000256" key="7">
    <source>
        <dbReference type="HAMAP-Rule" id="MF_03008"/>
    </source>
</evidence>
<dbReference type="InterPro" id="IPR019775">
    <property type="entry name" value="WD40_repeat_CS"/>
</dbReference>
<feature type="repeat" description="WD" evidence="8">
    <location>
        <begin position="281"/>
        <end position="311"/>
    </location>
</feature>
<dbReference type="GO" id="GO:0071541">
    <property type="term" value="C:eukaryotic translation initiation factor 3 complex, eIF3m"/>
    <property type="evidence" value="ECO:0007669"/>
    <property type="project" value="TreeGrafter"/>
</dbReference>
<keyword evidence="1 7" id="KW-0963">Cytoplasm</keyword>
<comment type="caution">
    <text evidence="9">The sequence shown here is derived from an EMBL/GenBank/DDBJ whole genome shotgun (WGS) entry which is preliminary data.</text>
</comment>
<comment type="similarity">
    <text evidence="7">Belongs to the eIF-3 subunit I family.</text>
</comment>
<keyword evidence="4" id="KW-0677">Repeat</keyword>
<dbReference type="PANTHER" id="PTHR19877:SF1">
    <property type="entry name" value="EUKARYOTIC TRANSLATION INITIATION FACTOR 3 SUBUNIT I"/>
    <property type="match status" value="1"/>
</dbReference>
<name>A0A507F895_9FUNG</name>
<comment type="subunit">
    <text evidence="7">Component of the eukaryotic translation initiation factor 3 (eIF-3) complex.</text>
</comment>
<gene>
    <name evidence="7" type="primary">TIF34</name>
    <name evidence="9" type="ORF">CcCBS67573_g06179</name>
</gene>
<dbReference type="EMBL" id="QEAP01000251">
    <property type="protein sequence ID" value="TPX71558.1"/>
    <property type="molecule type" value="Genomic_DNA"/>
</dbReference>
<dbReference type="AlphaFoldDB" id="A0A507F895"/>
<evidence type="ECO:0000256" key="4">
    <source>
        <dbReference type="ARBA" id="ARBA00022737"/>
    </source>
</evidence>
<keyword evidence="10" id="KW-1185">Reference proteome</keyword>
<proteinExistence type="inferred from homology"/>